<protein>
    <recommendedName>
        <fullName evidence="4">Replication initiation protein</fullName>
    </recommendedName>
</protein>
<dbReference type="AlphaFoldDB" id="A0AAU8ZMC2"/>
<evidence type="ECO:0000313" key="3">
    <source>
        <dbReference type="Proteomes" id="UP000244682"/>
    </source>
</evidence>
<name>A0AAU8ZMC2_MORMO</name>
<proteinExistence type="predicted"/>
<gene>
    <name evidence="2" type="ORF">AM380_09115</name>
</gene>
<feature type="region of interest" description="Disordered" evidence="1">
    <location>
        <begin position="186"/>
        <end position="209"/>
    </location>
</feature>
<feature type="compositionally biased region" description="Basic and acidic residues" evidence="1">
    <location>
        <begin position="192"/>
        <end position="201"/>
    </location>
</feature>
<accession>A0AAU8ZMC2</accession>
<dbReference type="EMBL" id="CP028956">
    <property type="protein sequence ID" value="AWC93781.1"/>
    <property type="molecule type" value="Genomic_DNA"/>
</dbReference>
<dbReference type="Proteomes" id="UP000244682">
    <property type="component" value="Chromosome"/>
</dbReference>
<sequence>MKRNGNKSTALSPEALACYLPLNRGRAKTGYEQEVIQRLMDICRLFRAGSRKYEHDKVFRFSVRPPENQDADWWRLVLFSAEICRCRYALRKTGTAGEPYIEVCFTGKGRQAELSAELLGFIWSRYYQSRRRAWRKYMRTMRQKAGAEVLLSNKARELWHRNYVLQWILTLWQAFNNTGGCNGESISTGRESSADRTGDGNKKRKSAAL</sequence>
<evidence type="ECO:0000313" key="2">
    <source>
        <dbReference type="EMBL" id="AWC93781.1"/>
    </source>
</evidence>
<organism evidence="2 3">
    <name type="scientific">Morganella morganii</name>
    <name type="common">Proteus morganii</name>
    <dbReference type="NCBI Taxonomy" id="582"/>
    <lineage>
        <taxon>Bacteria</taxon>
        <taxon>Pseudomonadati</taxon>
        <taxon>Pseudomonadota</taxon>
        <taxon>Gammaproteobacteria</taxon>
        <taxon>Enterobacterales</taxon>
        <taxon>Morganellaceae</taxon>
        <taxon>Morganella</taxon>
    </lineage>
</organism>
<evidence type="ECO:0008006" key="4">
    <source>
        <dbReference type="Google" id="ProtNLM"/>
    </source>
</evidence>
<evidence type="ECO:0000256" key="1">
    <source>
        <dbReference type="SAM" id="MobiDB-lite"/>
    </source>
</evidence>
<reference evidence="2 3" key="1">
    <citation type="submission" date="2018-04" db="EMBL/GenBank/DDBJ databases">
        <title>Whole genome sequencing of Morganella morganii AR_0133.</title>
        <authorList>
            <person name="Conlan S."/>
            <person name="Thomas P.J."/>
            <person name="Mullikin J."/>
            <person name="Frank K.M."/>
            <person name="Segre J.A."/>
        </authorList>
    </citation>
    <scope>NUCLEOTIDE SEQUENCE [LARGE SCALE GENOMIC DNA]</scope>
    <source>
        <strain evidence="2 3">AR_0133</strain>
    </source>
</reference>